<dbReference type="Pfam" id="PF13517">
    <property type="entry name" value="FG-GAP_3"/>
    <property type="match status" value="2"/>
</dbReference>
<feature type="domain" description="Tyrosine-protein kinase ephrin type A/B receptor-like" evidence="3">
    <location>
        <begin position="436"/>
        <end position="479"/>
    </location>
</feature>
<dbReference type="OrthoDB" id="196133at2759"/>
<dbReference type="InterPro" id="IPR011641">
    <property type="entry name" value="Tyr-kin_ephrin_A/B_rcpt-like"/>
</dbReference>
<dbReference type="Gene3D" id="2.130.10.130">
    <property type="entry name" value="Integrin alpha, N-terminal"/>
    <property type="match status" value="1"/>
</dbReference>
<dbReference type="CDD" id="cd00603">
    <property type="entry name" value="IPT_PCSR"/>
    <property type="match status" value="1"/>
</dbReference>
<dbReference type="InterPro" id="IPR009030">
    <property type="entry name" value="Growth_fac_rcpt_cys_sf"/>
</dbReference>
<evidence type="ECO:0008006" key="6">
    <source>
        <dbReference type="Google" id="ProtNLM"/>
    </source>
</evidence>
<dbReference type="PANTHER" id="PTHR46967:SF2">
    <property type="entry name" value="SUSHI, VON WILLEBRAND FACTOR TYPE A, EGF AND PENTRAXIN DOMAIN-CONTAINING PROTEIN 1-LIKE"/>
    <property type="match status" value="1"/>
</dbReference>
<feature type="domain" description="Tyrosine-protein kinase ephrin type A/B receptor-like" evidence="3">
    <location>
        <begin position="398"/>
        <end position="433"/>
    </location>
</feature>
<dbReference type="InterPro" id="IPR014756">
    <property type="entry name" value="Ig_E-set"/>
</dbReference>
<feature type="domain" description="Tyrosine-protein kinase ephrin type A/B receptor-like" evidence="3">
    <location>
        <begin position="482"/>
        <end position="531"/>
    </location>
</feature>
<dbReference type="Gene3D" id="2.60.40.10">
    <property type="entry name" value="Immunoglobulins"/>
    <property type="match status" value="2"/>
</dbReference>
<dbReference type="AlphaFoldDB" id="A0A9W6ZS30"/>
<dbReference type="InterPro" id="IPR028994">
    <property type="entry name" value="Integrin_alpha_N"/>
</dbReference>
<evidence type="ECO:0000313" key="5">
    <source>
        <dbReference type="Proteomes" id="UP001165082"/>
    </source>
</evidence>
<reference evidence="4" key="1">
    <citation type="submission" date="2022-07" db="EMBL/GenBank/DDBJ databases">
        <title>Genome analysis of Parmales, a sister group of diatoms, reveals the evolutionary specialization of diatoms from phago-mixotrophs to photoautotrophs.</title>
        <authorList>
            <person name="Ban H."/>
            <person name="Sato S."/>
            <person name="Yoshikawa S."/>
            <person name="Kazumasa Y."/>
            <person name="Nakamura Y."/>
            <person name="Ichinomiya M."/>
            <person name="Saitoh K."/>
            <person name="Sato N."/>
            <person name="Blanc-Mathieu R."/>
            <person name="Endo H."/>
            <person name="Kuwata A."/>
            <person name="Ogata H."/>
        </authorList>
    </citation>
    <scope>NUCLEOTIDE SEQUENCE</scope>
</reference>
<keyword evidence="5" id="KW-1185">Reference proteome</keyword>
<dbReference type="InterPro" id="IPR002909">
    <property type="entry name" value="IPT_dom"/>
</dbReference>
<organism evidence="4 5">
    <name type="scientific">Triparma retinervis</name>
    <dbReference type="NCBI Taxonomy" id="2557542"/>
    <lineage>
        <taxon>Eukaryota</taxon>
        <taxon>Sar</taxon>
        <taxon>Stramenopiles</taxon>
        <taxon>Ochrophyta</taxon>
        <taxon>Bolidophyceae</taxon>
        <taxon>Parmales</taxon>
        <taxon>Triparmaceae</taxon>
        <taxon>Triparma</taxon>
    </lineage>
</organism>
<feature type="domain" description="IPT/TIG" evidence="2">
    <location>
        <begin position="586"/>
        <end position="658"/>
    </location>
</feature>
<evidence type="ECO:0000256" key="1">
    <source>
        <dbReference type="ARBA" id="ARBA00022729"/>
    </source>
</evidence>
<dbReference type="SUPFAM" id="SSF57184">
    <property type="entry name" value="Growth factor receptor domain"/>
    <property type="match status" value="1"/>
</dbReference>
<accession>A0A9W6ZS30</accession>
<dbReference type="SMART" id="SM01411">
    <property type="entry name" value="Ephrin_rec_like"/>
    <property type="match status" value="4"/>
</dbReference>
<name>A0A9W6ZS30_9STRA</name>
<dbReference type="InterPro" id="IPR013783">
    <property type="entry name" value="Ig-like_fold"/>
</dbReference>
<evidence type="ECO:0000259" key="3">
    <source>
        <dbReference type="Pfam" id="PF07699"/>
    </source>
</evidence>
<dbReference type="SUPFAM" id="SSF69318">
    <property type="entry name" value="Integrin alpha N-terminal domain"/>
    <property type="match status" value="1"/>
</dbReference>
<protein>
    <recommendedName>
        <fullName evidence="6">IPT/TIG domain-containing protein</fullName>
    </recommendedName>
</protein>
<dbReference type="Gene3D" id="2.10.50.10">
    <property type="entry name" value="Tumor Necrosis Factor Receptor, subunit A, domain 2"/>
    <property type="match status" value="2"/>
</dbReference>
<keyword evidence="1" id="KW-0732">Signal</keyword>
<sequence length="828" mass="85976">MATGDVNGDGLVDLVMASTTTAMYVLLNKDTEGGSNAQFEWISNSNYGNTNYISLGNVVGDDGLDLIVADQDSVHVQENRYSTGTCSNGDNGEGNGCLGVPQLLDASCDDVIYVGQAKVDFDECVDVVAVCGQANTVKYYSSANCLDGGSTGSFIEHVVASDATSLRDAKKVEFGDVNGDGYMDAVIVSEHKDSYGLSFWLGGDSEDFVSMTFAKTSFELGLDNERFSDFVLGDFNGDGVLDVVAASVTNDKLYFVAGIEGESNWISRETNPVVELNSQADHPINLHATDMDADGDLDVVFAAHNSNRVYVLENVGGTNVFSSTLVSVAESTGTTKDPTGLALGDLDGDGFLDVAYSTDTWDKAYVVYNAHTGSCPRGKFLEQRGVGEAAICTNCVEGKYKSSTGEVCFDCDEGTFSEFVGSTSCQPCPEGQFALGLGNSLCTDCSAGTFSDSSGSSFCQKCGEGKHAPSDGAPTCQDCTNGKYSQSPGATKCEDCTVGTYNQNEGMDSCDSLCAAGRYGTQIGATDVSSCAACAAGKSSTPGVGQCSDCTPGKYAPGDGSSFCFDCPESTSSGDGAATCTEFEVVDVTPRFGTTEGGELIFIKIKGDMGSSDHSSVQIKIGDRACPTLPQVSNATHLACESPPGVGGGLKVEVDSGSSATYILNDGWSYESPTIDSVSGCQIRTEVDEVGAIVGKNKTYDCPTTGDAVILTVHGRNFGESEIEVSAQIGGQACSKVNILVAHRVLTCTLPVGAGENVGVKVTVSEQSGTADILSYAQPSVKAVTGSVNCKKSIDVNPNATVDCPRVGGELITITGENFGPSEPIVMV</sequence>
<feature type="domain" description="IPT/TIG" evidence="2">
    <location>
        <begin position="703"/>
        <end position="772"/>
    </location>
</feature>
<dbReference type="InterPro" id="IPR013517">
    <property type="entry name" value="FG-GAP"/>
</dbReference>
<proteinExistence type="predicted"/>
<dbReference type="Pfam" id="PF01833">
    <property type="entry name" value="TIG"/>
    <property type="match status" value="2"/>
</dbReference>
<gene>
    <name evidence="4" type="ORF">TrRE_jg10651</name>
</gene>
<feature type="non-terminal residue" evidence="4">
    <location>
        <position position="1"/>
    </location>
</feature>
<evidence type="ECO:0000259" key="2">
    <source>
        <dbReference type="Pfam" id="PF01833"/>
    </source>
</evidence>
<dbReference type="PANTHER" id="PTHR46967">
    <property type="entry name" value="INSULIN-LIKE GROWTH FACTOR BINDING PROTEIN,N-TERMINAL"/>
    <property type="match status" value="1"/>
</dbReference>
<dbReference type="SUPFAM" id="SSF81296">
    <property type="entry name" value="E set domains"/>
    <property type="match status" value="2"/>
</dbReference>
<dbReference type="EMBL" id="BRXZ01006116">
    <property type="protein sequence ID" value="GMH55539.1"/>
    <property type="molecule type" value="Genomic_DNA"/>
</dbReference>
<dbReference type="Proteomes" id="UP001165082">
    <property type="component" value="Unassembled WGS sequence"/>
</dbReference>
<dbReference type="Pfam" id="PF07699">
    <property type="entry name" value="Ephrin_rec_like"/>
    <property type="match status" value="3"/>
</dbReference>
<evidence type="ECO:0000313" key="4">
    <source>
        <dbReference type="EMBL" id="GMH55539.1"/>
    </source>
</evidence>
<comment type="caution">
    <text evidence="4">The sequence shown here is derived from an EMBL/GenBank/DDBJ whole genome shotgun (WGS) entry which is preliminary data.</text>
</comment>